<feature type="domain" description="YcaO" evidence="2">
    <location>
        <begin position="423"/>
        <end position="744"/>
    </location>
</feature>
<keyword evidence="4" id="KW-1185">Reference proteome</keyword>
<evidence type="ECO:0000259" key="2">
    <source>
        <dbReference type="PROSITE" id="PS51664"/>
    </source>
</evidence>
<dbReference type="Gene3D" id="3.40.50.720">
    <property type="entry name" value="NAD(P)-binding Rossmann-like Domain"/>
    <property type="match status" value="1"/>
</dbReference>
<feature type="region of interest" description="Disordered" evidence="1">
    <location>
        <begin position="554"/>
        <end position="595"/>
    </location>
</feature>
<sequence>MAAAFDNLAGTRPRIRRDVLYTRTPGGVLFHNADGGFHLTGRTAYKFATLLVPHLDGGTPLREICAGMGDQQRAMVASLVGQLLERDFARDAREPAAGDADVLTAEVAERFAAQIAYVDHYADDARRRFARFRDTRVLVLGTGETAEWAQLSLIRNGAAAVTAEQVTERVREEAAEAGARVTAGAGAADADVVLVTGADALIRTHALLSAGLPAGQRVIPVWTFGERVVTGPAAVPGGSGCVSCALLRLGASVDAQAAAERWSEIASGAVTEPGAPDGGPLTGPIAAMTGNLLGYEVFRTATGALPAETEGQILIQDLDSLDVVAEPLRPHPRCQLCGPGSVPGGGTETTGATAAPLPDALSVARTATVASARDAEALVDRLNTLATALVRPHAGVFARYDDESLTQLPLKVARLELPLGSAGGRRTLAAFDVHHLAGARLRALRTAAAVYVERVVPAPLLPGGPGALPVALAGRTEQVAAWSAATSLLTKERTAVPAAALRPYGPHNRDGRQVVGSGGTGAGESAAEAAGHALLSALALDALTHALRGTTRIRPLEPVTGDGTGAAGDGARAADAAGDGAAGGDGAGETGGSGVADADDAELTFLYTSARRLDLAVELLDLGEAERSGAHVVLARAADGRWAIGADLGRRAAAVTALRDLLGQAQLPDADSGDPLLPDLAPGALAVTDTPAPAAPDTTPDTVLERLRAAGRDVLYADTTPADLAAGGLHTARILLTEAADARP</sequence>
<evidence type="ECO:0000313" key="4">
    <source>
        <dbReference type="Proteomes" id="UP000198873"/>
    </source>
</evidence>
<dbReference type="NCBIfam" id="TIGR03882">
    <property type="entry name" value="cyclo_dehyd_2"/>
    <property type="match status" value="1"/>
</dbReference>
<dbReference type="RefSeq" id="WP_093844390.1">
    <property type="nucleotide sequence ID" value="NZ_FPAB01000012.1"/>
</dbReference>
<dbReference type="InterPro" id="IPR022291">
    <property type="entry name" value="Bacteriocin_synth_cyclodeHase"/>
</dbReference>
<organism evidence="3 4">
    <name type="scientific">Streptomyces harbinensis</name>
    <dbReference type="NCBI Taxonomy" id="1176198"/>
    <lineage>
        <taxon>Bacteria</taxon>
        <taxon>Bacillati</taxon>
        <taxon>Actinomycetota</taxon>
        <taxon>Actinomycetes</taxon>
        <taxon>Kitasatosporales</taxon>
        <taxon>Streptomycetaceae</taxon>
        <taxon>Streptomyces</taxon>
    </lineage>
</organism>
<evidence type="ECO:0000256" key="1">
    <source>
        <dbReference type="SAM" id="MobiDB-lite"/>
    </source>
</evidence>
<evidence type="ECO:0000313" key="3">
    <source>
        <dbReference type="EMBL" id="SFT20662.1"/>
    </source>
</evidence>
<protein>
    <submittedName>
        <fullName evidence="3">Bacteriocin biosynthesis cyclodehydratase domain-containing protein</fullName>
    </submittedName>
</protein>
<dbReference type="EMBL" id="FPAB01000012">
    <property type="protein sequence ID" value="SFT20662.1"/>
    <property type="molecule type" value="Genomic_DNA"/>
</dbReference>
<accession>A0A1I6W3Z0</accession>
<dbReference type="Proteomes" id="UP000198873">
    <property type="component" value="Unassembled WGS sequence"/>
</dbReference>
<feature type="compositionally biased region" description="Gly residues" evidence="1">
    <location>
        <begin position="580"/>
        <end position="594"/>
    </location>
</feature>
<gene>
    <name evidence="3" type="ORF">SAMN05444716_11285</name>
</gene>
<feature type="compositionally biased region" description="Low complexity" evidence="1">
    <location>
        <begin position="569"/>
        <end position="579"/>
    </location>
</feature>
<dbReference type="InterPro" id="IPR003776">
    <property type="entry name" value="YcaO-like_dom"/>
</dbReference>
<dbReference type="AlphaFoldDB" id="A0A1I6W3Z0"/>
<feature type="region of interest" description="Disordered" evidence="1">
    <location>
        <begin position="501"/>
        <end position="523"/>
    </location>
</feature>
<name>A0A1I6W3Z0_9ACTN</name>
<reference evidence="4" key="1">
    <citation type="submission" date="2016-10" db="EMBL/GenBank/DDBJ databases">
        <authorList>
            <person name="Varghese N."/>
            <person name="Submissions S."/>
        </authorList>
    </citation>
    <scope>NUCLEOTIDE SEQUENCE [LARGE SCALE GENOMIC DNA]</scope>
    <source>
        <strain evidence="4">CGMCC 4.7047</strain>
    </source>
</reference>
<dbReference type="PROSITE" id="PS51664">
    <property type="entry name" value="YCAO"/>
    <property type="match status" value="1"/>
</dbReference>
<dbReference type="STRING" id="1176198.SAMN05444716_11285"/>
<proteinExistence type="predicted"/>